<proteinExistence type="predicted"/>
<dbReference type="PANTHER" id="PTHR42774:SF3">
    <property type="entry name" value="KETOHEXOKINASE"/>
    <property type="match status" value="1"/>
</dbReference>
<dbReference type="RefSeq" id="WP_069967521.1">
    <property type="nucleotide sequence ID" value="NZ_CM124774.1"/>
</dbReference>
<dbReference type="Gene3D" id="3.40.1190.20">
    <property type="match status" value="1"/>
</dbReference>
<dbReference type="PANTHER" id="PTHR42774">
    <property type="entry name" value="PHOSPHOTRANSFERASE SYSTEM TRANSPORT PROTEIN"/>
    <property type="match status" value="1"/>
</dbReference>
<name>A0A1E5QJZ4_9CYAN</name>
<protein>
    <submittedName>
        <fullName evidence="2">Ribokinase</fullName>
    </submittedName>
</protein>
<sequence length="284" mass="30263">MDRGLFIGLITLDFLYLAEGVPASNQKIVAQDYLVAAGGPATNAAVTFSYLGNPAKLLGVIGSHPIGNLILSDLQAFEIEILELDPTRSEPPPVSSIIVSQGSGNRAVISINASKSQIPEYGFSPDFFQDIAIVLIDGHQMAVSHQAAQLAKAQNIPIVIDGGSWKPGFEKILPLADYAIASANFHPPGCQTPEDVMAYLVNLGIPHLAITHGKYPILYYSQGESGQLEIPPISAVDTLGAGDIFHGAFCHSILQQPFLEALQSAANIASQSCTTFGTRHWMKK</sequence>
<evidence type="ECO:0000313" key="2">
    <source>
        <dbReference type="EMBL" id="OEJ74897.1"/>
    </source>
</evidence>
<dbReference type="EMBL" id="MJGC01000059">
    <property type="protein sequence ID" value="OEJ74897.1"/>
    <property type="molecule type" value="Genomic_DNA"/>
</dbReference>
<dbReference type="CDD" id="cd01945">
    <property type="entry name" value="ribokinase_group_B"/>
    <property type="match status" value="1"/>
</dbReference>
<evidence type="ECO:0000259" key="1">
    <source>
        <dbReference type="Pfam" id="PF00294"/>
    </source>
</evidence>
<dbReference type="InterPro" id="IPR052562">
    <property type="entry name" value="Ketohexokinase-related"/>
</dbReference>
<dbReference type="Pfam" id="PF00294">
    <property type="entry name" value="PfkB"/>
    <property type="match status" value="1"/>
</dbReference>
<dbReference type="STRING" id="1781255.BH720_12405"/>
<accession>A0A1E5QJZ4</accession>
<reference evidence="2" key="1">
    <citation type="submission" date="2016-09" db="EMBL/GenBank/DDBJ databases">
        <title>Draft genome of thermotolerant cyanobacterium Desertifilum sp. strain IPPAS B-1220.</title>
        <authorList>
            <person name="Sinetova M.A."/>
            <person name="Bolakhan K."/>
            <person name="Zayadan B.K."/>
            <person name="Mironov K.S."/>
            <person name="Ustinova V."/>
            <person name="Kupriyanova E.V."/>
            <person name="Sidorov R.A."/>
            <person name="Skrypnik A.N."/>
            <person name="Gogoleva N.E."/>
            <person name="Gogolev Y.V."/>
            <person name="Los D.A."/>
        </authorList>
    </citation>
    <scope>NUCLEOTIDE SEQUENCE [LARGE SCALE GENOMIC DNA]</scope>
    <source>
        <strain evidence="2">IPPAS B-1220</strain>
    </source>
</reference>
<comment type="caution">
    <text evidence="2">The sequence shown here is derived from an EMBL/GenBank/DDBJ whole genome shotgun (WGS) entry which is preliminary data.</text>
</comment>
<keyword evidence="2" id="KW-0418">Kinase</keyword>
<feature type="domain" description="Carbohydrate kinase PfkB" evidence="1">
    <location>
        <begin position="6"/>
        <end position="280"/>
    </location>
</feature>
<dbReference type="InterPro" id="IPR029056">
    <property type="entry name" value="Ribokinase-like"/>
</dbReference>
<dbReference type="AlphaFoldDB" id="A0A1E5QJZ4"/>
<dbReference type="InterPro" id="IPR011611">
    <property type="entry name" value="PfkB_dom"/>
</dbReference>
<dbReference type="GO" id="GO:0016301">
    <property type="term" value="F:kinase activity"/>
    <property type="evidence" value="ECO:0007669"/>
    <property type="project" value="UniProtKB-KW"/>
</dbReference>
<gene>
    <name evidence="2" type="ORF">BH720_12405</name>
</gene>
<organism evidence="2">
    <name type="scientific">Desertifilum tharense IPPAS B-1220</name>
    <dbReference type="NCBI Taxonomy" id="1781255"/>
    <lineage>
        <taxon>Bacteria</taxon>
        <taxon>Bacillati</taxon>
        <taxon>Cyanobacteriota</taxon>
        <taxon>Cyanophyceae</taxon>
        <taxon>Desertifilales</taxon>
        <taxon>Desertifilaceae</taxon>
        <taxon>Desertifilum</taxon>
    </lineage>
</organism>
<dbReference type="SUPFAM" id="SSF53613">
    <property type="entry name" value="Ribokinase-like"/>
    <property type="match status" value="1"/>
</dbReference>
<dbReference type="OrthoDB" id="9813569at2"/>
<keyword evidence="2" id="KW-0808">Transferase</keyword>